<evidence type="ECO:0000313" key="10">
    <source>
        <dbReference type="EMBL" id="GFT08350.1"/>
    </source>
</evidence>
<reference evidence="10" key="1">
    <citation type="submission" date="2020-08" db="EMBL/GenBank/DDBJ databases">
        <title>Multicomponent nature underlies the extraordinary mechanical properties of spider dragline silk.</title>
        <authorList>
            <person name="Kono N."/>
            <person name="Nakamura H."/>
            <person name="Mori M."/>
            <person name="Yoshida Y."/>
            <person name="Ohtoshi R."/>
            <person name="Malay A.D."/>
            <person name="Moran D.A.P."/>
            <person name="Tomita M."/>
            <person name="Numata K."/>
            <person name="Arakawa K."/>
        </authorList>
    </citation>
    <scope>NUCLEOTIDE SEQUENCE</scope>
</reference>
<evidence type="ECO:0000256" key="8">
    <source>
        <dbReference type="ARBA" id="ARBA00023136"/>
    </source>
</evidence>
<keyword evidence="4" id="KW-0479">Metal-binding</keyword>
<dbReference type="PANTHER" id="PTHR24291:SF189">
    <property type="entry name" value="CYTOCHROME P450 4C3-RELATED"/>
    <property type="match status" value="1"/>
</dbReference>
<feature type="chain" id="PRO_5036473146" evidence="9">
    <location>
        <begin position="20"/>
        <end position="268"/>
    </location>
</feature>
<dbReference type="OrthoDB" id="6427886at2759"/>
<dbReference type="EMBL" id="BMAW01056931">
    <property type="protein sequence ID" value="GFT08350.1"/>
    <property type="molecule type" value="Genomic_DNA"/>
</dbReference>
<dbReference type="Proteomes" id="UP000887013">
    <property type="component" value="Unassembled WGS sequence"/>
</dbReference>
<dbReference type="Gene3D" id="1.10.630.10">
    <property type="entry name" value="Cytochrome P450"/>
    <property type="match status" value="1"/>
</dbReference>
<comment type="subcellular location">
    <subcellularLocation>
        <location evidence="2">Endoplasmic reticulum membrane</location>
    </subcellularLocation>
</comment>
<sequence length="268" mass="30776">MNLLFYLSWLLSVYRQSQPDVPAFCLILQAVFGYIRVVIKEKIFCLYIFFKPFVLFYKPETAEIVLSSTKLIDKSKEYELLSQCIGKGLFISSGTVWRNRRKLLTPAFHFSILKEFLPIFQEQSSVLVSKLKALTREPWVDIVPLMSACALDIICEVVQAEAERVLASVETRQSEAHREPLLVEETKNSAVPFPRTPMQQGTLMSEKQSITNPFVSSLDGKDMLCTIADRGKWFLQLRSPSTRLDEVNTEEFRLPNFTHHSTSRPTRS</sequence>
<dbReference type="InterPro" id="IPR050196">
    <property type="entry name" value="Cytochrome_P450_Monoox"/>
</dbReference>
<keyword evidence="7" id="KW-0560">Oxidoreductase</keyword>
<comment type="caution">
    <text evidence="10">The sequence shown here is derived from an EMBL/GenBank/DDBJ whole genome shotgun (WGS) entry which is preliminary data.</text>
</comment>
<gene>
    <name evidence="10" type="primary">Cyp4c3</name>
    <name evidence="10" type="ORF">NPIL_480011</name>
</gene>
<dbReference type="SUPFAM" id="SSF48264">
    <property type="entry name" value="Cytochrome P450"/>
    <property type="match status" value="1"/>
</dbReference>
<keyword evidence="8" id="KW-0472">Membrane</keyword>
<evidence type="ECO:0000313" key="11">
    <source>
        <dbReference type="Proteomes" id="UP000887013"/>
    </source>
</evidence>
<dbReference type="GO" id="GO:0005789">
    <property type="term" value="C:endoplasmic reticulum membrane"/>
    <property type="evidence" value="ECO:0007669"/>
    <property type="project" value="UniProtKB-SubCell"/>
</dbReference>
<dbReference type="PANTHER" id="PTHR24291">
    <property type="entry name" value="CYTOCHROME P450 FAMILY 4"/>
    <property type="match status" value="1"/>
</dbReference>
<keyword evidence="11" id="KW-1185">Reference proteome</keyword>
<proteinExistence type="inferred from homology"/>
<keyword evidence="5" id="KW-0256">Endoplasmic reticulum</keyword>
<dbReference type="GO" id="GO:0016705">
    <property type="term" value="F:oxidoreductase activity, acting on paired donors, with incorporation or reduction of molecular oxygen"/>
    <property type="evidence" value="ECO:0007669"/>
    <property type="project" value="InterPro"/>
</dbReference>
<dbReference type="InterPro" id="IPR001128">
    <property type="entry name" value="Cyt_P450"/>
</dbReference>
<evidence type="ECO:0000256" key="6">
    <source>
        <dbReference type="ARBA" id="ARBA00023004"/>
    </source>
</evidence>
<feature type="signal peptide" evidence="9">
    <location>
        <begin position="1"/>
        <end position="19"/>
    </location>
</feature>
<comment type="similarity">
    <text evidence="3">Belongs to the cytochrome P450 family.</text>
</comment>
<dbReference type="GO" id="GO:0005506">
    <property type="term" value="F:iron ion binding"/>
    <property type="evidence" value="ECO:0007669"/>
    <property type="project" value="InterPro"/>
</dbReference>
<evidence type="ECO:0000256" key="3">
    <source>
        <dbReference type="ARBA" id="ARBA00010617"/>
    </source>
</evidence>
<dbReference type="InterPro" id="IPR036396">
    <property type="entry name" value="Cyt_P450_sf"/>
</dbReference>
<evidence type="ECO:0000256" key="9">
    <source>
        <dbReference type="SAM" id="SignalP"/>
    </source>
</evidence>
<comment type="cofactor">
    <cofactor evidence="1">
        <name>heme</name>
        <dbReference type="ChEBI" id="CHEBI:30413"/>
    </cofactor>
</comment>
<evidence type="ECO:0000256" key="5">
    <source>
        <dbReference type="ARBA" id="ARBA00022824"/>
    </source>
</evidence>
<dbReference type="GO" id="GO:0020037">
    <property type="term" value="F:heme binding"/>
    <property type="evidence" value="ECO:0007669"/>
    <property type="project" value="InterPro"/>
</dbReference>
<keyword evidence="6" id="KW-0408">Iron</keyword>
<keyword evidence="9" id="KW-0732">Signal</keyword>
<evidence type="ECO:0000256" key="1">
    <source>
        <dbReference type="ARBA" id="ARBA00001971"/>
    </source>
</evidence>
<evidence type="ECO:0000256" key="4">
    <source>
        <dbReference type="ARBA" id="ARBA00022617"/>
    </source>
</evidence>
<name>A0A8X6TEM8_NEPPI</name>
<keyword evidence="4" id="KW-0349">Heme</keyword>
<dbReference type="GO" id="GO:0004497">
    <property type="term" value="F:monooxygenase activity"/>
    <property type="evidence" value="ECO:0007669"/>
    <property type="project" value="UniProtKB-KW"/>
</dbReference>
<evidence type="ECO:0000256" key="7">
    <source>
        <dbReference type="ARBA" id="ARBA00023033"/>
    </source>
</evidence>
<protein>
    <submittedName>
        <fullName evidence="10">Cytochrome P450 4c3</fullName>
    </submittedName>
</protein>
<accession>A0A8X6TEM8</accession>
<keyword evidence="7" id="KW-0503">Monooxygenase</keyword>
<evidence type="ECO:0000256" key="2">
    <source>
        <dbReference type="ARBA" id="ARBA00004586"/>
    </source>
</evidence>
<organism evidence="10 11">
    <name type="scientific">Nephila pilipes</name>
    <name type="common">Giant wood spider</name>
    <name type="synonym">Nephila maculata</name>
    <dbReference type="NCBI Taxonomy" id="299642"/>
    <lineage>
        <taxon>Eukaryota</taxon>
        <taxon>Metazoa</taxon>
        <taxon>Ecdysozoa</taxon>
        <taxon>Arthropoda</taxon>
        <taxon>Chelicerata</taxon>
        <taxon>Arachnida</taxon>
        <taxon>Araneae</taxon>
        <taxon>Araneomorphae</taxon>
        <taxon>Entelegynae</taxon>
        <taxon>Araneoidea</taxon>
        <taxon>Nephilidae</taxon>
        <taxon>Nephila</taxon>
    </lineage>
</organism>
<dbReference type="AlphaFoldDB" id="A0A8X6TEM8"/>
<dbReference type="Pfam" id="PF00067">
    <property type="entry name" value="p450"/>
    <property type="match status" value="1"/>
</dbReference>